<reference evidence="8" key="1">
    <citation type="submission" date="2021-01" db="EMBL/GenBank/DDBJ databases">
        <title>Whole genome shotgun sequence of Planosporangium mesophilum NBRC 109066.</title>
        <authorList>
            <person name="Komaki H."/>
            <person name="Tamura T."/>
        </authorList>
    </citation>
    <scope>NUCLEOTIDE SEQUENCE</scope>
    <source>
        <strain evidence="8">NBRC 109066</strain>
    </source>
</reference>
<keyword evidence="9" id="KW-1185">Reference proteome</keyword>
<evidence type="ECO:0000256" key="1">
    <source>
        <dbReference type="ARBA" id="ARBA00009865"/>
    </source>
</evidence>
<dbReference type="PANTHER" id="PTHR42812">
    <property type="entry name" value="BETA-XYLOSIDASE"/>
    <property type="match status" value="1"/>
</dbReference>
<dbReference type="Gene3D" id="2.115.10.20">
    <property type="entry name" value="Glycosyl hydrolase domain, family 43"/>
    <property type="match status" value="1"/>
</dbReference>
<evidence type="ECO:0000256" key="6">
    <source>
        <dbReference type="RuleBase" id="RU361187"/>
    </source>
</evidence>
<evidence type="ECO:0000256" key="5">
    <source>
        <dbReference type="PIRSR" id="PIRSR606710-2"/>
    </source>
</evidence>
<evidence type="ECO:0000256" key="2">
    <source>
        <dbReference type="ARBA" id="ARBA00022801"/>
    </source>
</evidence>
<keyword evidence="2 6" id="KW-0378">Hydrolase</keyword>
<dbReference type="Proteomes" id="UP000599074">
    <property type="component" value="Unassembled WGS sequence"/>
</dbReference>
<dbReference type="SUPFAM" id="SSF75005">
    <property type="entry name" value="Arabinanase/levansucrase/invertase"/>
    <property type="match status" value="1"/>
</dbReference>
<dbReference type="Pfam" id="PF17851">
    <property type="entry name" value="GH43_C2"/>
    <property type="match status" value="1"/>
</dbReference>
<dbReference type="InterPro" id="IPR051795">
    <property type="entry name" value="Glycosyl_Hydrlase_43"/>
</dbReference>
<keyword evidence="3 6" id="KW-0326">Glycosidase</keyword>
<evidence type="ECO:0000256" key="3">
    <source>
        <dbReference type="ARBA" id="ARBA00023295"/>
    </source>
</evidence>
<dbReference type="InterPro" id="IPR006710">
    <property type="entry name" value="Glyco_hydro_43"/>
</dbReference>
<dbReference type="CDD" id="cd18617">
    <property type="entry name" value="GH43_XynB-like"/>
    <property type="match status" value="1"/>
</dbReference>
<feature type="active site" description="Proton donor" evidence="4">
    <location>
        <position position="182"/>
    </location>
</feature>
<feature type="active site" description="Proton acceptor" evidence="4">
    <location>
        <position position="25"/>
    </location>
</feature>
<sequence length="499" mass="54180">MLRRLLASAHMPAIPNPVIPGFHPDPSVCRVGDQYFLACSSFEYFPGVPVFRSSDLRAWEQLGNALDRPSQLKLATAPSSGGVYAPTLRHHRDRFWLATTNSWDRGHLIVTAEDPAGPWSDPVIVELPGVDPDLAWDTDGTCWFTYSVFGDGILQAPIDPYTGKVLADPRRVWSGTGLAYPEAPHLYRIGDQWFLLIAEGGTERGHGVSVARGPAPGGPFEAYPGNPVLSHRSTSRPVQNTGHADLVQAADGSWWMVLLGVRPLGASPAFHVLGRETFLTPVRWVDGWPVPEPVAPDPAPVAFGTRDDFDHPTLAPAWLSIRRASTEAGSLTARRGWLTLFATGDSLDGSRPAFVGRRQQHAACRVRARVDAGAGRGGVVVRLDERHHFEIETNGEEAWCHARIGPLAQRLGSGRVDRGPVVLYVEVEPAPASFGTIGVPPDRIRFGFEPDRGGDRTCLAELDGRYLSTEVAGGFTGRVIGMYAASGTVAFDWYEYAST</sequence>
<proteinExistence type="inferred from homology"/>
<accession>A0A8J3TF28</accession>
<dbReference type="SUPFAM" id="SSF49899">
    <property type="entry name" value="Concanavalin A-like lectins/glucanases"/>
    <property type="match status" value="1"/>
</dbReference>
<dbReference type="InterPro" id="IPR023296">
    <property type="entry name" value="Glyco_hydro_beta-prop_sf"/>
</dbReference>
<dbReference type="GO" id="GO:0005975">
    <property type="term" value="P:carbohydrate metabolic process"/>
    <property type="evidence" value="ECO:0007669"/>
    <property type="project" value="InterPro"/>
</dbReference>
<feature type="domain" description="Beta-xylosidase C-terminal Concanavalin A-like" evidence="7">
    <location>
        <begin position="306"/>
        <end position="496"/>
    </location>
</feature>
<protein>
    <submittedName>
        <fullName evidence="8">Glycoside hydrolase 43 family protein</fullName>
    </submittedName>
</protein>
<organism evidence="8 9">
    <name type="scientific">Planosporangium mesophilum</name>
    <dbReference type="NCBI Taxonomy" id="689768"/>
    <lineage>
        <taxon>Bacteria</taxon>
        <taxon>Bacillati</taxon>
        <taxon>Actinomycetota</taxon>
        <taxon>Actinomycetes</taxon>
        <taxon>Micromonosporales</taxon>
        <taxon>Micromonosporaceae</taxon>
        <taxon>Planosporangium</taxon>
    </lineage>
</organism>
<dbReference type="InterPro" id="IPR013320">
    <property type="entry name" value="ConA-like_dom_sf"/>
</dbReference>
<evidence type="ECO:0000313" key="8">
    <source>
        <dbReference type="EMBL" id="GII24632.1"/>
    </source>
</evidence>
<evidence type="ECO:0000256" key="4">
    <source>
        <dbReference type="PIRSR" id="PIRSR606710-1"/>
    </source>
</evidence>
<dbReference type="GO" id="GO:0004553">
    <property type="term" value="F:hydrolase activity, hydrolyzing O-glycosyl compounds"/>
    <property type="evidence" value="ECO:0007669"/>
    <property type="project" value="InterPro"/>
</dbReference>
<dbReference type="Pfam" id="PF04616">
    <property type="entry name" value="Glyco_hydro_43"/>
    <property type="match status" value="1"/>
</dbReference>
<dbReference type="Gene3D" id="2.60.120.200">
    <property type="match status" value="1"/>
</dbReference>
<dbReference type="PANTHER" id="PTHR42812:SF12">
    <property type="entry name" value="BETA-XYLOSIDASE-RELATED"/>
    <property type="match status" value="1"/>
</dbReference>
<dbReference type="InterPro" id="IPR041542">
    <property type="entry name" value="GH43_C2"/>
</dbReference>
<gene>
    <name evidence="8" type="ORF">Pme01_42290</name>
</gene>
<evidence type="ECO:0000259" key="7">
    <source>
        <dbReference type="Pfam" id="PF17851"/>
    </source>
</evidence>
<dbReference type="EMBL" id="BOON01000039">
    <property type="protein sequence ID" value="GII24632.1"/>
    <property type="molecule type" value="Genomic_DNA"/>
</dbReference>
<comment type="caution">
    <text evidence="8">The sequence shown here is derived from an EMBL/GenBank/DDBJ whole genome shotgun (WGS) entry which is preliminary data.</text>
</comment>
<name>A0A8J3TF28_9ACTN</name>
<comment type="similarity">
    <text evidence="1 6">Belongs to the glycosyl hydrolase 43 family.</text>
</comment>
<dbReference type="AlphaFoldDB" id="A0A8J3TF28"/>
<feature type="site" description="Important for catalytic activity, responsible for pKa modulation of the active site Glu and correct orientation of both the proton donor and substrate" evidence="5">
    <location>
        <position position="131"/>
    </location>
</feature>
<evidence type="ECO:0000313" key="9">
    <source>
        <dbReference type="Proteomes" id="UP000599074"/>
    </source>
</evidence>